<dbReference type="InterPro" id="IPR021013">
    <property type="entry name" value="ATPase_Vma12"/>
</dbReference>
<dbReference type="OMA" id="WYWTGSS"/>
<dbReference type="GO" id="GO:0070072">
    <property type="term" value="P:vacuolar proton-transporting V-type ATPase complex assembly"/>
    <property type="evidence" value="ECO:0007669"/>
    <property type="project" value="InterPro"/>
</dbReference>
<keyword evidence="3" id="KW-0256">Endoplasmic reticulum</keyword>
<keyword evidence="4 6" id="KW-1133">Transmembrane helix</keyword>
<evidence type="ECO:0000256" key="6">
    <source>
        <dbReference type="SAM" id="Phobius"/>
    </source>
</evidence>
<dbReference type="Proteomes" id="UP000190831">
    <property type="component" value="Chromosome H"/>
</dbReference>
<keyword evidence="8" id="KW-1185">Reference proteome</keyword>
<protein>
    <submittedName>
        <fullName evidence="7">LAFE_0H16028g1_1</fullName>
    </submittedName>
</protein>
<evidence type="ECO:0000256" key="2">
    <source>
        <dbReference type="ARBA" id="ARBA00022692"/>
    </source>
</evidence>
<gene>
    <name evidence="7" type="ORF">LAFE_0H16028G</name>
</gene>
<dbReference type="AlphaFoldDB" id="A0A1G4MKZ8"/>
<evidence type="ECO:0000313" key="8">
    <source>
        <dbReference type="Proteomes" id="UP000190831"/>
    </source>
</evidence>
<reference evidence="7 8" key="1">
    <citation type="submission" date="2016-03" db="EMBL/GenBank/DDBJ databases">
        <authorList>
            <person name="Devillers H."/>
        </authorList>
    </citation>
    <scope>NUCLEOTIDE SEQUENCE [LARGE SCALE GENOMIC DNA]</scope>
    <source>
        <strain evidence="7">CBS 6772</strain>
    </source>
</reference>
<dbReference type="Pfam" id="PF11712">
    <property type="entry name" value="Vma12"/>
    <property type="match status" value="1"/>
</dbReference>
<dbReference type="GO" id="GO:0005789">
    <property type="term" value="C:endoplasmic reticulum membrane"/>
    <property type="evidence" value="ECO:0007669"/>
    <property type="project" value="UniProtKB-SubCell"/>
</dbReference>
<dbReference type="EMBL" id="LT598491">
    <property type="protein sequence ID" value="SCW04551.1"/>
    <property type="molecule type" value="Genomic_DNA"/>
</dbReference>
<evidence type="ECO:0000256" key="5">
    <source>
        <dbReference type="ARBA" id="ARBA00023136"/>
    </source>
</evidence>
<sequence>MFEVRLNPKLTELLKNLEGSSQAEEIIEKGSISMKTLIALHQEEWKTQSMKELLTPLEFQFKPKEEKRANYTPEFREQLHRLKLLQDESEYQEMIKRDGIAAPRSDHEPTLAQMNKQVREQVTTVINVLISVGSVVWAIWYWTGSSSRMQIHNRVLLCLFFGILVLVAEVVVYNSYLRKIEEARLRERKKKEKKKVVKKLML</sequence>
<comment type="subcellular location">
    <subcellularLocation>
        <location evidence="1">Endoplasmic reticulum membrane</location>
        <topology evidence="1">Multi-pass membrane protein</topology>
    </subcellularLocation>
</comment>
<accession>A0A1G4MKZ8</accession>
<keyword evidence="2 6" id="KW-0812">Transmembrane</keyword>
<evidence type="ECO:0000256" key="1">
    <source>
        <dbReference type="ARBA" id="ARBA00004477"/>
    </source>
</evidence>
<name>A0A1G4MKZ8_LACFM</name>
<evidence type="ECO:0000256" key="3">
    <source>
        <dbReference type="ARBA" id="ARBA00022824"/>
    </source>
</evidence>
<dbReference type="PANTHER" id="PTHR31394:SF1">
    <property type="entry name" value="TRANSMEMBRANE PROTEIN 199"/>
    <property type="match status" value="1"/>
</dbReference>
<feature type="transmembrane region" description="Helical" evidence="6">
    <location>
        <begin position="122"/>
        <end position="142"/>
    </location>
</feature>
<organism evidence="7 8">
    <name type="scientific">Lachancea fermentati</name>
    <name type="common">Zygosaccharomyces fermentati</name>
    <dbReference type="NCBI Taxonomy" id="4955"/>
    <lineage>
        <taxon>Eukaryota</taxon>
        <taxon>Fungi</taxon>
        <taxon>Dikarya</taxon>
        <taxon>Ascomycota</taxon>
        <taxon>Saccharomycotina</taxon>
        <taxon>Saccharomycetes</taxon>
        <taxon>Saccharomycetales</taxon>
        <taxon>Saccharomycetaceae</taxon>
        <taxon>Lachancea</taxon>
    </lineage>
</organism>
<dbReference type="PANTHER" id="PTHR31394">
    <property type="entry name" value="TRANSMEMBRANE PROTEIN 199"/>
    <property type="match status" value="1"/>
</dbReference>
<evidence type="ECO:0000313" key="7">
    <source>
        <dbReference type="EMBL" id="SCW04551.1"/>
    </source>
</evidence>
<keyword evidence="5 6" id="KW-0472">Membrane</keyword>
<evidence type="ECO:0000256" key="4">
    <source>
        <dbReference type="ARBA" id="ARBA00022989"/>
    </source>
</evidence>
<proteinExistence type="predicted"/>
<feature type="transmembrane region" description="Helical" evidence="6">
    <location>
        <begin position="154"/>
        <end position="176"/>
    </location>
</feature>
<dbReference type="OrthoDB" id="19981at2759"/>